<feature type="domain" description="Tyr recombinase" evidence="12">
    <location>
        <begin position="107"/>
        <end position="304"/>
    </location>
</feature>
<dbReference type="InterPro" id="IPR044068">
    <property type="entry name" value="CB"/>
</dbReference>
<feature type="active site" evidence="11">
    <location>
        <position position="172"/>
    </location>
</feature>
<evidence type="ECO:0000256" key="10">
    <source>
        <dbReference type="ARBA" id="ARBA00023306"/>
    </source>
</evidence>
<evidence type="ECO:0000256" key="4">
    <source>
        <dbReference type="ARBA" id="ARBA00022490"/>
    </source>
</evidence>
<evidence type="ECO:0000256" key="11">
    <source>
        <dbReference type="HAMAP-Rule" id="MF_01807"/>
    </source>
</evidence>
<feature type="active site" evidence="11">
    <location>
        <position position="148"/>
    </location>
</feature>
<keyword evidence="9 11" id="KW-0233">DNA recombination</keyword>
<dbReference type="OrthoDB" id="9801717at2"/>
<keyword evidence="7 11" id="KW-0229">DNA integration</keyword>
<dbReference type="Gene3D" id="1.10.443.10">
    <property type="entry name" value="Intergrase catalytic core"/>
    <property type="match status" value="1"/>
</dbReference>
<dbReference type="HAMAP" id="MF_01808">
    <property type="entry name" value="Recomb_XerC_XerD"/>
    <property type="match status" value="1"/>
</dbReference>
<evidence type="ECO:0000256" key="6">
    <source>
        <dbReference type="ARBA" id="ARBA00022829"/>
    </source>
</evidence>
<dbReference type="HAMAP" id="MF_01807">
    <property type="entry name" value="Recomb_XerD"/>
    <property type="match status" value="1"/>
</dbReference>
<dbReference type="InterPro" id="IPR002104">
    <property type="entry name" value="Integrase_catalytic"/>
</dbReference>
<dbReference type="InterPro" id="IPR023009">
    <property type="entry name" value="Tyrosine_recombinase_XerC/XerD"/>
</dbReference>
<dbReference type="Gene3D" id="1.10.150.130">
    <property type="match status" value="1"/>
</dbReference>
<feature type="active site" description="O-(3'-phospho-DNA)-tyrosine intermediate" evidence="11">
    <location>
        <position position="291"/>
    </location>
</feature>
<evidence type="ECO:0000256" key="3">
    <source>
        <dbReference type="ARBA" id="ARBA00015810"/>
    </source>
</evidence>
<dbReference type="GO" id="GO:0005737">
    <property type="term" value="C:cytoplasm"/>
    <property type="evidence" value="ECO:0007669"/>
    <property type="project" value="UniProtKB-SubCell"/>
</dbReference>
<dbReference type="NCBIfam" id="NF001399">
    <property type="entry name" value="PRK00283.1"/>
    <property type="match status" value="1"/>
</dbReference>
<organism evidence="14 15">
    <name type="scientific">Kiloniella litopenaei</name>
    <dbReference type="NCBI Taxonomy" id="1549748"/>
    <lineage>
        <taxon>Bacteria</taxon>
        <taxon>Pseudomonadati</taxon>
        <taxon>Pseudomonadota</taxon>
        <taxon>Alphaproteobacteria</taxon>
        <taxon>Rhodospirillales</taxon>
        <taxon>Kiloniellaceae</taxon>
        <taxon>Kiloniella</taxon>
    </lineage>
</organism>
<dbReference type="GO" id="GO:0051301">
    <property type="term" value="P:cell division"/>
    <property type="evidence" value="ECO:0007669"/>
    <property type="project" value="UniProtKB-KW"/>
</dbReference>
<reference evidence="14 15" key="1">
    <citation type="submission" date="2015-03" db="EMBL/GenBank/DDBJ databases">
        <title>Genome sequence of Kiloniella sp. P1-1, isolated from the gut microflora of Pacific white shrimp, Penaeus vannamei.</title>
        <authorList>
            <person name="Shao Z."/>
            <person name="Wang L."/>
            <person name="Li X."/>
        </authorList>
    </citation>
    <scope>NUCLEOTIDE SEQUENCE [LARGE SCALE GENOMIC DNA]</scope>
    <source>
        <strain evidence="14 15">P1-1</strain>
    </source>
</reference>
<keyword evidence="6 11" id="KW-0159">Chromosome partition</keyword>
<evidence type="ECO:0000256" key="8">
    <source>
        <dbReference type="ARBA" id="ARBA00023125"/>
    </source>
</evidence>
<dbReference type="InterPro" id="IPR050090">
    <property type="entry name" value="Tyrosine_recombinase_XerCD"/>
</dbReference>
<comment type="subcellular location">
    <subcellularLocation>
        <location evidence="1 11">Cytoplasm</location>
    </subcellularLocation>
</comment>
<protein>
    <recommendedName>
        <fullName evidence="3 11">Tyrosine recombinase XerD</fullName>
    </recommendedName>
</protein>
<keyword evidence="8 11" id="KW-0238">DNA-binding</keyword>
<evidence type="ECO:0000256" key="2">
    <source>
        <dbReference type="ARBA" id="ARBA00010450"/>
    </source>
</evidence>
<comment type="function">
    <text evidence="11">Site-specific tyrosine recombinase, which acts by catalyzing the cutting and rejoining of the recombining DNA molecules. The XerC-XerD complex is essential to convert dimers of the bacterial chromosome into monomers to permit their segregation at cell division. It also contributes to the segregational stability of plasmids.</text>
</comment>
<keyword evidence="15" id="KW-1185">Reference proteome</keyword>
<comment type="similarity">
    <text evidence="2 11">Belongs to the 'phage' integrase family. XerD subfamily.</text>
</comment>
<dbReference type="AlphaFoldDB" id="A0A0M2R1K0"/>
<evidence type="ECO:0000259" key="12">
    <source>
        <dbReference type="PROSITE" id="PS51898"/>
    </source>
</evidence>
<dbReference type="Pfam" id="PF02899">
    <property type="entry name" value="Phage_int_SAM_1"/>
    <property type="match status" value="1"/>
</dbReference>
<dbReference type="PROSITE" id="PS51900">
    <property type="entry name" value="CB"/>
    <property type="match status" value="1"/>
</dbReference>
<dbReference type="InterPro" id="IPR011010">
    <property type="entry name" value="DNA_brk_join_enz"/>
</dbReference>
<name>A0A0M2R1K0_9PROT</name>
<dbReference type="Proteomes" id="UP000034491">
    <property type="component" value="Unassembled WGS sequence"/>
</dbReference>
<dbReference type="InterPro" id="IPR010998">
    <property type="entry name" value="Integrase_recombinase_N"/>
</dbReference>
<evidence type="ECO:0000313" key="14">
    <source>
        <dbReference type="EMBL" id="KKJ75747.1"/>
    </source>
</evidence>
<keyword evidence="10 11" id="KW-0131">Cell cycle</keyword>
<dbReference type="InterPro" id="IPR011932">
    <property type="entry name" value="Recomb_XerD"/>
</dbReference>
<dbReference type="PATRIC" id="fig|1549748.8.peg.2145"/>
<feature type="active site" evidence="11">
    <location>
        <position position="256"/>
    </location>
</feature>
<gene>
    <name evidence="11" type="primary">xerD</name>
    <name evidence="14" type="ORF">WH95_16885</name>
</gene>
<dbReference type="PROSITE" id="PS51898">
    <property type="entry name" value="TYR_RECOMBINASE"/>
    <property type="match status" value="1"/>
</dbReference>
<dbReference type="GO" id="GO:0003677">
    <property type="term" value="F:DNA binding"/>
    <property type="evidence" value="ECO:0007669"/>
    <property type="project" value="UniProtKB-UniRule"/>
</dbReference>
<keyword evidence="5 11" id="KW-0132">Cell division</keyword>
<dbReference type="RefSeq" id="WP_046509499.1">
    <property type="nucleotide sequence ID" value="NZ_LANI01000027.1"/>
</dbReference>
<evidence type="ECO:0000259" key="13">
    <source>
        <dbReference type="PROSITE" id="PS51900"/>
    </source>
</evidence>
<dbReference type="EMBL" id="LANI01000027">
    <property type="protein sequence ID" value="KKJ75747.1"/>
    <property type="molecule type" value="Genomic_DNA"/>
</dbReference>
<feature type="domain" description="Core-binding (CB)" evidence="13">
    <location>
        <begin position="1"/>
        <end position="86"/>
    </location>
</feature>
<proteinExistence type="inferred from homology"/>
<dbReference type="GO" id="GO:0006313">
    <property type="term" value="P:DNA transposition"/>
    <property type="evidence" value="ECO:0007669"/>
    <property type="project" value="UniProtKB-UniRule"/>
</dbReference>
<dbReference type="InterPro" id="IPR013762">
    <property type="entry name" value="Integrase-like_cat_sf"/>
</dbReference>
<comment type="caution">
    <text evidence="14">The sequence shown here is derived from an EMBL/GenBank/DDBJ whole genome shotgun (WGS) entry which is preliminary data.</text>
</comment>
<dbReference type="PANTHER" id="PTHR30349:SF90">
    <property type="entry name" value="TYROSINE RECOMBINASE XERD"/>
    <property type="match status" value="1"/>
</dbReference>
<dbReference type="Pfam" id="PF00589">
    <property type="entry name" value="Phage_integrase"/>
    <property type="match status" value="1"/>
</dbReference>
<dbReference type="STRING" id="1549748.WH95_16885"/>
<dbReference type="InterPro" id="IPR004107">
    <property type="entry name" value="Integrase_SAM-like_N"/>
</dbReference>
<evidence type="ECO:0000256" key="5">
    <source>
        <dbReference type="ARBA" id="ARBA00022618"/>
    </source>
</evidence>
<evidence type="ECO:0000256" key="7">
    <source>
        <dbReference type="ARBA" id="ARBA00022908"/>
    </source>
</evidence>
<dbReference type="CDD" id="cd00798">
    <property type="entry name" value="INT_XerDC_C"/>
    <property type="match status" value="1"/>
</dbReference>
<feature type="active site" evidence="11">
    <location>
        <position position="259"/>
    </location>
</feature>
<dbReference type="NCBIfam" id="TIGR02225">
    <property type="entry name" value="recomb_XerD"/>
    <property type="match status" value="1"/>
</dbReference>
<evidence type="ECO:0000256" key="1">
    <source>
        <dbReference type="ARBA" id="ARBA00004496"/>
    </source>
</evidence>
<sequence length="313" mass="35207">MSSASRISIFLEMMSAERGASQNTLEAYERDLVRFDEFLSGGRKDLASVEVSDIRNYLADLTSEGLSARTQARHLSSLKQFYLFLMEEGIRQDNPVAEIGTPRMAQSLPKFLSVKDTDALLQTAQKDQTDEGLRLCALIELLYATGMRVSELVSLKVSQTQRDPRILTVMGKGNKERLVPLSPQAREALDRYLLIRGNFLPNLERDHSKGTEWANDTGWVFPSRGKSGYLTRHRVGQLLKELAIKSGIMPSKVSPHVLRHAFATHLLENGADLRSVQKMLGHSDISTTQIYTHVLQERLQKLVFEKHPLSSKS</sequence>
<dbReference type="GO" id="GO:0009037">
    <property type="term" value="F:tyrosine-based site-specific recombinase activity"/>
    <property type="evidence" value="ECO:0007669"/>
    <property type="project" value="UniProtKB-UniRule"/>
</dbReference>
<comment type="subunit">
    <text evidence="11">Forms a cyclic heterotetrameric complex composed of two molecules of XerC and two molecules of XerD.</text>
</comment>
<feature type="active site" evidence="11">
    <location>
        <position position="282"/>
    </location>
</feature>
<dbReference type="GO" id="GO:0007059">
    <property type="term" value="P:chromosome segregation"/>
    <property type="evidence" value="ECO:0007669"/>
    <property type="project" value="UniProtKB-UniRule"/>
</dbReference>
<evidence type="ECO:0000256" key="9">
    <source>
        <dbReference type="ARBA" id="ARBA00023172"/>
    </source>
</evidence>
<dbReference type="SUPFAM" id="SSF56349">
    <property type="entry name" value="DNA breaking-rejoining enzymes"/>
    <property type="match status" value="1"/>
</dbReference>
<evidence type="ECO:0000313" key="15">
    <source>
        <dbReference type="Proteomes" id="UP000034491"/>
    </source>
</evidence>
<keyword evidence="4 11" id="KW-0963">Cytoplasm</keyword>
<dbReference type="PANTHER" id="PTHR30349">
    <property type="entry name" value="PHAGE INTEGRASE-RELATED"/>
    <property type="match status" value="1"/>
</dbReference>
<accession>A0A0M2R1K0</accession>